<feature type="compositionally biased region" description="Basic and acidic residues" evidence="1">
    <location>
        <begin position="585"/>
        <end position="598"/>
    </location>
</feature>
<keyword evidence="2" id="KW-1133">Transmembrane helix</keyword>
<feature type="compositionally biased region" description="Polar residues" evidence="1">
    <location>
        <begin position="600"/>
        <end position="612"/>
    </location>
</feature>
<dbReference type="AlphaFoldDB" id="M2LGZ9"/>
<dbReference type="KEGG" id="bcom:BAUCODRAFT_150730"/>
<dbReference type="eggNOG" id="ENOG502SDUN">
    <property type="taxonomic scope" value="Eukaryota"/>
</dbReference>
<reference evidence="3 4" key="1">
    <citation type="journal article" date="2012" name="PLoS Pathog.">
        <title>Diverse lifestyles and strategies of plant pathogenesis encoded in the genomes of eighteen Dothideomycetes fungi.</title>
        <authorList>
            <person name="Ohm R.A."/>
            <person name="Feau N."/>
            <person name="Henrissat B."/>
            <person name="Schoch C.L."/>
            <person name="Horwitz B.A."/>
            <person name="Barry K.W."/>
            <person name="Condon B.J."/>
            <person name="Copeland A.C."/>
            <person name="Dhillon B."/>
            <person name="Glaser F."/>
            <person name="Hesse C.N."/>
            <person name="Kosti I."/>
            <person name="LaButti K."/>
            <person name="Lindquist E.A."/>
            <person name="Lucas S."/>
            <person name="Salamov A.A."/>
            <person name="Bradshaw R.E."/>
            <person name="Ciuffetti L."/>
            <person name="Hamelin R.C."/>
            <person name="Kema G.H.J."/>
            <person name="Lawrence C."/>
            <person name="Scott J.A."/>
            <person name="Spatafora J.W."/>
            <person name="Turgeon B.G."/>
            <person name="de Wit P.J.G.M."/>
            <person name="Zhong S."/>
            <person name="Goodwin S.B."/>
            <person name="Grigoriev I.V."/>
        </authorList>
    </citation>
    <scope>NUCLEOTIDE SEQUENCE [LARGE SCALE GENOMIC DNA]</scope>
    <source>
        <strain evidence="3 4">UAMH 10762</strain>
    </source>
</reference>
<feature type="region of interest" description="Disordered" evidence="1">
    <location>
        <begin position="411"/>
        <end position="431"/>
    </location>
</feature>
<feature type="region of interest" description="Disordered" evidence="1">
    <location>
        <begin position="166"/>
        <end position="190"/>
    </location>
</feature>
<dbReference type="OrthoDB" id="9988102at2759"/>
<accession>M2LGZ9</accession>
<keyword evidence="2" id="KW-0812">Transmembrane</keyword>
<proteinExistence type="predicted"/>
<sequence>MAFCNNLSPFEASRPRPTLQIPEEPATRSHPRLLLQRDDKLGYYQIQRIAGAHSASALSLRDWRSVDWVTRDLVESQHSPSSDTNRSDEVLGRITPQRRGIARLAAWVKRSGRGIILRLRGQNDGFTDLHLISDDWRDQDPIQSPLSELDGSPITEICSSPIIELPRSQSGSQHTDNDLTSYQGGASELRGSEVSSELPASQRVVELDAPFEVGATDASFVNNTHCIAESEVDRTAASEKSERTALPSRAGTIDSRLSGADTLVGCAGSELTHDMDIVCLSPEPIVRALTVSRVVKHRHRSPQMVDLLGNRDKGDGADANKGRILPRVNTSGVINPSQQHPRVSGTGVLTIREAGAEEKQQASNVQQTTPWIPGRHVETANPIALSSTVQAVYGITLSALVYQQDLHAPGAIAKDHTSPDSPPKLFSPGTPDPQLLRDLVAKLCATKQPVDDGASDKVKHEAPHTALAAAHCPPTEAEPDEGGIYASKAIHPYVIEAKPPQQPLALEQVLSPVSPLTTREKSEPVRESRFVPITPLTPHNATAYCDHIPATPVASSVVSAADIASNALDAKPLKDGQSGSTQYPLRKDGTLYEQRDEESVSPTDTSSSPLMPATQQQDVQFPDFGVKHLADLVEYQSSTPPKASLLDPPTGISKDDKILMKRARFMAESQHTAYVGRKAHLQRLNTDINEPSDVPQLVEEKDHQYGTSHLIVSTGRAQPQTIGLMRDIAGLLVSGITDSVIRSAMWLQRHVGQEPPVPGGHVRVRWTCNCGEHLYDDFIELRAGAAAELEAVLNKERPQPYSNPRSGSYSTRGSFSQSQTPNSSHPSSAGSSWSSISGTYGPPSGQPYKSRSRSRTTSWQHFPPEPQQYLLTCINESRNTPKVFNIPLHDKPVQTGAYDQLADALQERYAKVNKQWYRRLRLRGLTSIEFVQFYMHKNRFADIRMCPDVPKGAHTDGYEFEPSDLLPPVGGRYLLHLFKHPHEYDGERVAYANIPKKTERLDYGIGWGIVLTEGFLPERVWLCIMLSMILFSLVFAIVWTIKMHDIQGAFGVASFTTTLAFVVVGFAQACLG</sequence>
<dbReference type="GeneID" id="19109081"/>
<feature type="region of interest" description="Disordered" evidence="1">
    <location>
        <begin position="795"/>
        <end position="863"/>
    </location>
</feature>
<evidence type="ECO:0000313" key="4">
    <source>
        <dbReference type="Proteomes" id="UP000011761"/>
    </source>
</evidence>
<feature type="transmembrane region" description="Helical" evidence="2">
    <location>
        <begin position="1048"/>
        <end position="1069"/>
    </location>
</feature>
<feature type="region of interest" description="Disordered" evidence="1">
    <location>
        <begin position="570"/>
        <end position="612"/>
    </location>
</feature>
<organism evidence="3 4">
    <name type="scientific">Baudoinia panamericana (strain UAMH 10762)</name>
    <name type="common">Angels' share fungus</name>
    <name type="synonym">Baudoinia compniacensis (strain UAMH 10762)</name>
    <dbReference type="NCBI Taxonomy" id="717646"/>
    <lineage>
        <taxon>Eukaryota</taxon>
        <taxon>Fungi</taxon>
        <taxon>Dikarya</taxon>
        <taxon>Ascomycota</taxon>
        <taxon>Pezizomycotina</taxon>
        <taxon>Dothideomycetes</taxon>
        <taxon>Dothideomycetidae</taxon>
        <taxon>Mycosphaerellales</taxon>
        <taxon>Teratosphaeriaceae</taxon>
        <taxon>Baudoinia</taxon>
    </lineage>
</organism>
<evidence type="ECO:0000256" key="1">
    <source>
        <dbReference type="SAM" id="MobiDB-lite"/>
    </source>
</evidence>
<dbReference type="RefSeq" id="XP_007679566.1">
    <property type="nucleotide sequence ID" value="XM_007681376.1"/>
</dbReference>
<feature type="compositionally biased region" description="Low complexity" evidence="1">
    <location>
        <begin position="823"/>
        <end position="837"/>
    </location>
</feature>
<keyword evidence="4" id="KW-1185">Reference proteome</keyword>
<dbReference type="HOGENOM" id="CLU_287416_0_0_1"/>
<dbReference type="EMBL" id="KB445560">
    <property type="protein sequence ID" value="EMC93397.1"/>
    <property type="molecule type" value="Genomic_DNA"/>
</dbReference>
<feature type="compositionally biased region" description="Polar residues" evidence="1">
    <location>
        <begin position="800"/>
        <end position="822"/>
    </location>
</feature>
<dbReference type="Proteomes" id="UP000011761">
    <property type="component" value="Unassembled WGS sequence"/>
</dbReference>
<evidence type="ECO:0000256" key="2">
    <source>
        <dbReference type="SAM" id="Phobius"/>
    </source>
</evidence>
<feature type="compositionally biased region" description="Polar residues" evidence="1">
    <location>
        <begin position="167"/>
        <end position="184"/>
    </location>
</feature>
<keyword evidence="2" id="KW-0472">Membrane</keyword>
<protein>
    <submittedName>
        <fullName evidence="3">Uncharacterized protein</fullName>
    </submittedName>
</protein>
<gene>
    <name evidence="3" type="ORF">BAUCODRAFT_150730</name>
</gene>
<evidence type="ECO:0000313" key="3">
    <source>
        <dbReference type="EMBL" id="EMC93397.1"/>
    </source>
</evidence>
<name>M2LGZ9_BAUPA</name>
<dbReference type="STRING" id="717646.M2LGZ9"/>
<feature type="transmembrane region" description="Helical" evidence="2">
    <location>
        <begin position="1019"/>
        <end position="1041"/>
    </location>
</feature>